<evidence type="ECO:0000313" key="5">
    <source>
        <dbReference type="EMBL" id="PSR78149.1"/>
    </source>
</evidence>
<evidence type="ECO:0000313" key="6">
    <source>
        <dbReference type="Proteomes" id="UP000186601"/>
    </source>
</evidence>
<dbReference type="GO" id="GO:0046983">
    <property type="term" value="F:protein dimerization activity"/>
    <property type="evidence" value="ECO:0007669"/>
    <property type="project" value="InterPro"/>
</dbReference>
<reference evidence="5 6" key="1">
    <citation type="submission" date="2018-02" db="EMBL/GenBank/DDBJ databases">
        <title>Genome sequence of the basidiomycete white-rot fungus Phlebia centrifuga.</title>
        <authorList>
            <person name="Granchi Z."/>
            <person name="Peng M."/>
            <person name="de Vries R.P."/>
            <person name="Hilden K."/>
            <person name="Makela M.R."/>
            <person name="Grigoriev I."/>
            <person name="Riley R."/>
        </authorList>
    </citation>
    <scope>NUCLEOTIDE SEQUENCE [LARGE SCALE GENOMIC DNA]</scope>
    <source>
        <strain evidence="5 6">FBCC195</strain>
    </source>
</reference>
<dbReference type="InterPro" id="IPR050518">
    <property type="entry name" value="Rpo3/RPB3_RNA_Pol_subunit"/>
</dbReference>
<feature type="compositionally biased region" description="Low complexity" evidence="3">
    <location>
        <begin position="263"/>
        <end position="272"/>
    </location>
</feature>
<dbReference type="SUPFAM" id="SSF55257">
    <property type="entry name" value="RBP11-like subunits of RNA polymerase"/>
    <property type="match status" value="1"/>
</dbReference>
<feature type="domain" description="DNA-directed RNA polymerase RpoA/D/Rpb3-type" evidence="4">
    <location>
        <begin position="48"/>
        <end position="220"/>
    </location>
</feature>
<dbReference type="Pfam" id="PF01193">
    <property type="entry name" value="RNA_pol_L"/>
    <property type="match status" value="1"/>
</dbReference>
<accession>A0A2R6NW77</accession>
<dbReference type="EMBL" id="MLYV02000756">
    <property type="protein sequence ID" value="PSR78149.1"/>
    <property type="molecule type" value="Genomic_DNA"/>
</dbReference>
<dbReference type="Proteomes" id="UP000186601">
    <property type="component" value="Unassembled WGS sequence"/>
</dbReference>
<dbReference type="PANTHER" id="PTHR11800:SF2">
    <property type="entry name" value="DNA-DIRECTED RNA POLYMERASE II SUBUNIT RPB3"/>
    <property type="match status" value="1"/>
</dbReference>
<sequence length="348" mass="36891">MPLDAKIRSKAFASNLHWQYLVLIYSVPYIMAQEQEPIVRIRELKKDKVNFVLENVDMANHLEIFSGAIGVDVGETGEELSKRVDDFGLPVGKLTPGVPPVLIAKIRVGQELKLRCVAKKGIAKEHAKWSPCSAVSFEYDPHNKLRHTSYWYETDEKSEWPLSENAKEEEPARDDETFDFNAKAQKFYMEVETDGSLGPQEVIMKGLQELQTKLANLILGLKTEPELDMLQSADQGLTQSIGQGNNGPGAGAWGGGGGGGGTSAWSGSTSPARAAGGWNTSPNTSAGAGAWGNASPNAGWGTTNQGGPGGWNTSPAGAGANPGWGSPSASGANAGWASPAPVSNGWNV</sequence>
<dbReference type="SUPFAM" id="SSF56553">
    <property type="entry name" value="Insert subdomain of RNA polymerase alpha subunit"/>
    <property type="match status" value="1"/>
</dbReference>
<dbReference type="InterPro" id="IPR036603">
    <property type="entry name" value="RBP11-like"/>
</dbReference>
<dbReference type="STRING" id="98765.A0A2R6NW77"/>
<dbReference type="InterPro" id="IPR011263">
    <property type="entry name" value="DNA-dir_RNA_pol_RpoA/D/Rpb3"/>
</dbReference>
<dbReference type="SMART" id="SM00662">
    <property type="entry name" value="RPOLD"/>
    <property type="match status" value="1"/>
</dbReference>
<dbReference type="PANTHER" id="PTHR11800">
    <property type="entry name" value="DNA-DIRECTED RNA POLYMERASE"/>
    <property type="match status" value="1"/>
</dbReference>
<dbReference type="InterPro" id="IPR036643">
    <property type="entry name" value="RNApol_insert_sf"/>
</dbReference>
<keyword evidence="2" id="KW-0804">Transcription</keyword>
<feature type="region of interest" description="Disordered" evidence="3">
    <location>
        <begin position="240"/>
        <end position="348"/>
    </location>
</feature>
<evidence type="ECO:0000259" key="4">
    <source>
        <dbReference type="SMART" id="SM00662"/>
    </source>
</evidence>
<gene>
    <name evidence="5" type="ORF">PHLCEN_2v7558</name>
</gene>
<proteinExistence type="predicted"/>
<name>A0A2R6NW77_9APHY</name>
<evidence type="ECO:0000256" key="1">
    <source>
        <dbReference type="ARBA" id="ARBA00022478"/>
    </source>
</evidence>
<keyword evidence="6" id="KW-1185">Reference proteome</keyword>
<keyword evidence="1" id="KW-0240">DNA-directed RNA polymerase</keyword>
<evidence type="ECO:0000256" key="2">
    <source>
        <dbReference type="ARBA" id="ARBA00023163"/>
    </source>
</evidence>
<dbReference type="GO" id="GO:0005665">
    <property type="term" value="C:RNA polymerase II, core complex"/>
    <property type="evidence" value="ECO:0007669"/>
    <property type="project" value="TreeGrafter"/>
</dbReference>
<feature type="compositionally biased region" description="Gly residues" evidence="3">
    <location>
        <begin position="244"/>
        <end position="262"/>
    </location>
</feature>
<dbReference type="Gene3D" id="3.30.1360.10">
    <property type="entry name" value="RNA polymerase, RBP11-like subunit"/>
    <property type="match status" value="1"/>
</dbReference>
<protein>
    <recommendedName>
        <fullName evidence="4">DNA-directed RNA polymerase RpoA/D/Rpb3-type domain-containing protein</fullName>
    </recommendedName>
</protein>
<dbReference type="OrthoDB" id="270173at2759"/>
<organism evidence="5 6">
    <name type="scientific">Hermanssonia centrifuga</name>
    <dbReference type="NCBI Taxonomy" id="98765"/>
    <lineage>
        <taxon>Eukaryota</taxon>
        <taxon>Fungi</taxon>
        <taxon>Dikarya</taxon>
        <taxon>Basidiomycota</taxon>
        <taxon>Agaricomycotina</taxon>
        <taxon>Agaricomycetes</taxon>
        <taxon>Polyporales</taxon>
        <taxon>Meruliaceae</taxon>
        <taxon>Hermanssonia</taxon>
    </lineage>
</organism>
<dbReference type="GO" id="GO:0003899">
    <property type="term" value="F:DNA-directed RNA polymerase activity"/>
    <property type="evidence" value="ECO:0007669"/>
    <property type="project" value="InterPro"/>
</dbReference>
<dbReference type="AlphaFoldDB" id="A0A2R6NW77"/>
<dbReference type="GO" id="GO:0006366">
    <property type="term" value="P:transcription by RNA polymerase II"/>
    <property type="evidence" value="ECO:0007669"/>
    <property type="project" value="TreeGrafter"/>
</dbReference>
<evidence type="ECO:0000256" key="3">
    <source>
        <dbReference type="SAM" id="MobiDB-lite"/>
    </source>
</evidence>
<comment type="caution">
    <text evidence="5">The sequence shown here is derived from an EMBL/GenBank/DDBJ whole genome shotgun (WGS) entry which is preliminary data.</text>
</comment>